<dbReference type="EMBL" id="JABSTR010000001">
    <property type="protein sequence ID" value="KAH9363131.1"/>
    <property type="molecule type" value="Genomic_DNA"/>
</dbReference>
<evidence type="ECO:0000256" key="2">
    <source>
        <dbReference type="ARBA" id="ARBA00047182"/>
    </source>
</evidence>
<dbReference type="OrthoDB" id="5962at2759"/>
<dbReference type="InterPro" id="IPR042031">
    <property type="entry name" value="SKA1_MBD_sf"/>
</dbReference>
<comment type="caution">
    <text evidence="5">The sequence shown here is derived from an EMBL/GenBank/DDBJ whole genome shotgun (WGS) entry which is preliminary data.</text>
</comment>
<evidence type="ECO:0000256" key="3">
    <source>
        <dbReference type="ARBA" id="ARBA00047202"/>
    </source>
</evidence>
<dbReference type="InterPro" id="IPR009829">
    <property type="entry name" value="SKA1"/>
</dbReference>
<dbReference type="VEuPathDB" id="VectorBase:HLOH_054240"/>
<dbReference type="GO" id="GO:0000278">
    <property type="term" value="P:mitotic cell cycle"/>
    <property type="evidence" value="ECO:0007669"/>
    <property type="project" value="TreeGrafter"/>
</dbReference>
<dbReference type="PANTHER" id="PTHR28573">
    <property type="entry name" value="SPINDLE AND KINETOCHORE-ASSOCIATED PROTEIN 1"/>
    <property type="match status" value="1"/>
</dbReference>
<dbReference type="GO" id="GO:0007059">
    <property type="term" value="P:chromosome segregation"/>
    <property type="evidence" value="ECO:0007669"/>
    <property type="project" value="InterPro"/>
</dbReference>
<dbReference type="GO" id="GO:0005876">
    <property type="term" value="C:spindle microtubule"/>
    <property type="evidence" value="ECO:0007669"/>
    <property type="project" value="TreeGrafter"/>
</dbReference>
<comment type="similarity">
    <text evidence="1">Belongs to the SKA1 family.</text>
</comment>
<evidence type="ECO:0000313" key="5">
    <source>
        <dbReference type="EMBL" id="KAH9363131.1"/>
    </source>
</evidence>
<dbReference type="GO" id="GO:0008017">
    <property type="term" value="F:microtubule binding"/>
    <property type="evidence" value="ECO:0007669"/>
    <property type="project" value="InterPro"/>
</dbReference>
<sequence length="242" mass="26985">MDSDFLNRLTQSLEEVDLCMALARMSPDGESFTRNGEGTGEEEDTQLEREIDQLARRFAELKEEEATVVANLEARLEIAKRRRSMLAMGVSAPSATPPATKAVLAGSEMAAAEGSPLCTNFVAYLSEEEFEHLPKHTKGRYTLTALNELVDAFNLALVNKYALMGLPKCCLDAMQLHKVTTYKKQETADTRNLRFLTDDDLMTRGGAFKSAREIASFVLIMRHCGRIREIRGPECVLRYAVV</sequence>
<dbReference type="GO" id="GO:0031110">
    <property type="term" value="P:regulation of microtubule polymerization or depolymerization"/>
    <property type="evidence" value="ECO:0007669"/>
    <property type="project" value="TreeGrafter"/>
</dbReference>
<evidence type="ECO:0000313" key="6">
    <source>
        <dbReference type="Proteomes" id="UP000821853"/>
    </source>
</evidence>
<accession>A0A9J6FJK1</accession>
<dbReference type="GO" id="GO:0000940">
    <property type="term" value="C:outer kinetochore"/>
    <property type="evidence" value="ECO:0007669"/>
    <property type="project" value="TreeGrafter"/>
</dbReference>
<reference evidence="5 6" key="1">
    <citation type="journal article" date="2020" name="Cell">
        <title>Large-Scale Comparative Analyses of Tick Genomes Elucidate Their Genetic Diversity and Vector Capacities.</title>
        <authorList>
            <consortium name="Tick Genome and Microbiome Consortium (TIGMIC)"/>
            <person name="Jia N."/>
            <person name="Wang J."/>
            <person name="Shi W."/>
            <person name="Du L."/>
            <person name="Sun Y."/>
            <person name="Zhan W."/>
            <person name="Jiang J.F."/>
            <person name="Wang Q."/>
            <person name="Zhang B."/>
            <person name="Ji P."/>
            <person name="Bell-Sakyi L."/>
            <person name="Cui X.M."/>
            <person name="Yuan T.T."/>
            <person name="Jiang B.G."/>
            <person name="Yang W.F."/>
            <person name="Lam T.T."/>
            <person name="Chang Q.C."/>
            <person name="Ding S.J."/>
            <person name="Wang X.J."/>
            <person name="Zhu J.G."/>
            <person name="Ruan X.D."/>
            <person name="Zhao L."/>
            <person name="Wei J.T."/>
            <person name="Ye R.Z."/>
            <person name="Que T.C."/>
            <person name="Du C.H."/>
            <person name="Zhou Y.H."/>
            <person name="Cheng J.X."/>
            <person name="Dai P.F."/>
            <person name="Guo W.B."/>
            <person name="Han X.H."/>
            <person name="Huang E.J."/>
            <person name="Li L.F."/>
            <person name="Wei W."/>
            <person name="Gao Y.C."/>
            <person name="Liu J.Z."/>
            <person name="Shao H.Z."/>
            <person name="Wang X."/>
            <person name="Wang C.C."/>
            <person name="Yang T.C."/>
            <person name="Huo Q.B."/>
            <person name="Li W."/>
            <person name="Chen H.Y."/>
            <person name="Chen S.E."/>
            <person name="Zhou L.G."/>
            <person name="Ni X.B."/>
            <person name="Tian J.H."/>
            <person name="Sheng Y."/>
            <person name="Liu T."/>
            <person name="Pan Y.S."/>
            <person name="Xia L.Y."/>
            <person name="Li J."/>
            <person name="Zhao F."/>
            <person name="Cao W.C."/>
        </authorList>
    </citation>
    <scope>NUCLEOTIDE SEQUENCE [LARGE SCALE GENOMIC DNA]</scope>
    <source>
        <strain evidence="5">HaeL-2018</strain>
    </source>
</reference>
<dbReference type="GO" id="GO:0072686">
    <property type="term" value="C:mitotic spindle"/>
    <property type="evidence" value="ECO:0007669"/>
    <property type="project" value="TreeGrafter"/>
</dbReference>
<keyword evidence="6" id="KW-1185">Reference proteome</keyword>
<organism evidence="5 6">
    <name type="scientific">Haemaphysalis longicornis</name>
    <name type="common">Bush tick</name>
    <dbReference type="NCBI Taxonomy" id="44386"/>
    <lineage>
        <taxon>Eukaryota</taxon>
        <taxon>Metazoa</taxon>
        <taxon>Ecdysozoa</taxon>
        <taxon>Arthropoda</taxon>
        <taxon>Chelicerata</taxon>
        <taxon>Arachnida</taxon>
        <taxon>Acari</taxon>
        <taxon>Parasitiformes</taxon>
        <taxon>Ixodida</taxon>
        <taxon>Ixodoidea</taxon>
        <taxon>Ixodidae</taxon>
        <taxon>Haemaphysalinae</taxon>
        <taxon>Haemaphysalis</taxon>
    </lineage>
</organism>
<dbReference type="Proteomes" id="UP000821853">
    <property type="component" value="Chromosome 1"/>
</dbReference>
<feature type="region of interest" description="Disordered" evidence="4">
    <location>
        <begin position="27"/>
        <end position="46"/>
    </location>
</feature>
<dbReference type="AlphaFoldDB" id="A0A9J6FJK1"/>
<evidence type="ECO:0000256" key="1">
    <source>
        <dbReference type="ARBA" id="ARBA00006836"/>
    </source>
</evidence>
<gene>
    <name evidence="5" type="ORF">HPB48_022718</name>
</gene>
<dbReference type="PANTHER" id="PTHR28573:SF1">
    <property type="entry name" value="SPINDLE AND KINETOCHORE-ASSOCIATED PROTEIN 1"/>
    <property type="match status" value="1"/>
</dbReference>
<dbReference type="GO" id="GO:0051301">
    <property type="term" value="P:cell division"/>
    <property type="evidence" value="ECO:0007669"/>
    <property type="project" value="InterPro"/>
</dbReference>
<protein>
    <recommendedName>
        <fullName evidence="2">SKA complex subunit 1</fullName>
    </recommendedName>
    <alternativeName>
        <fullName evidence="3">Spindle and kinetochore-associated protein 1</fullName>
    </alternativeName>
</protein>
<proteinExistence type="inferred from homology"/>
<evidence type="ECO:0000256" key="4">
    <source>
        <dbReference type="SAM" id="MobiDB-lite"/>
    </source>
</evidence>
<dbReference type="Pfam" id="PF07160">
    <property type="entry name" value="SKA1"/>
    <property type="match status" value="1"/>
</dbReference>
<dbReference type="Gene3D" id="1.10.10.1890">
    <property type="entry name" value="Ska1 microtubule binding domain-like"/>
    <property type="match status" value="1"/>
</dbReference>
<name>A0A9J6FJK1_HAELO</name>